<organism evidence="9 10">
    <name type="scientific">Lichenicoccus roseus</name>
    <dbReference type="NCBI Taxonomy" id="2683649"/>
    <lineage>
        <taxon>Bacteria</taxon>
        <taxon>Pseudomonadati</taxon>
        <taxon>Pseudomonadota</taxon>
        <taxon>Alphaproteobacteria</taxon>
        <taxon>Acetobacterales</taxon>
        <taxon>Acetobacteraceae</taxon>
        <taxon>Lichenicoccus</taxon>
    </lineage>
</organism>
<keyword evidence="3" id="KW-1134">Transmembrane beta strand</keyword>
<keyword evidence="10" id="KW-1185">Reference proteome</keyword>
<evidence type="ECO:0000256" key="3">
    <source>
        <dbReference type="ARBA" id="ARBA00022452"/>
    </source>
</evidence>
<feature type="signal peptide" evidence="8">
    <location>
        <begin position="1"/>
        <end position="24"/>
    </location>
</feature>
<comment type="caution">
    <text evidence="9">The sequence shown here is derived from an EMBL/GenBank/DDBJ whole genome shotgun (WGS) entry which is preliminary data.</text>
</comment>
<dbReference type="OrthoDB" id="19849at2"/>
<evidence type="ECO:0000256" key="7">
    <source>
        <dbReference type="ARBA" id="ARBA00023237"/>
    </source>
</evidence>
<dbReference type="SUPFAM" id="SSF56935">
    <property type="entry name" value="Porins"/>
    <property type="match status" value="1"/>
</dbReference>
<comment type="subcellular location">
    <subcellularLocation>
        <location evidence="1">Cell outer membrane</location>
        <topology evidence="1">Multi-pass membrane protein</topology>
    </subcellularLocation>
</comment>
<evidence type="ECO:0000313" key="9">
    <source>
        <dbReference type="EMBL" id="TLU71764.1"/>
    </source>
</evidence>
<dbReference type="AlphaFoldDB" id="A0A5R9J2B2"/>
<keyword evidence="6" id="KW-0472">Membrane</keyword>
<dbReference type="PANTHER" id="PTHR35093">
    <property type="entry name" value="OUTER MEMBRANE PROTEIN NMB0088-RELATED"/>
    <property type="match status" value="1"/>
</dbReference>
<evidence type="ECO:0000256" key="4">
    <source>
        <dbReference type="ARBA" id="ARBA00022692"/>
    </source>
</evidence>
<keyword evidence="5 8" id="KW-0732">Signal</keyword>
<dbReference type="PANTHER" id="PTHR35093:SF8">
    <property type="entry name" value="OUTER MEMBRANE PROTEIN NMB0088-RELATED"/>
    <property type="match status" value="1"/>
</dbReference>
<dbReference type="Pfam" id="PF03349">
    <property type="entry name" value="Toluene_X"/>
    <property type="match status" value="1"/>
</dbReference>
<name>A0A5R9J2B2_9PROT</name>
<dbReference type="Proteomes" id="UP000305654">
    <property type="component" value="Unassembled WGS sequence"/>
</dbReference>
<sequence>MKPYLLAGGVSLACLLTAGGSATAAGFYLQDQSILGGGRAYSGEAADMGAQSMWYNPASIAGIAQSQSYAGVAGIIVNSDAYNHGSTLTNPFAGTLPAGGDNHVSNPVQNGVLPSGAFAWRFSDQWSLGIDSTAPFNFVTQYPTQSWTRYAAQTSRLTTIDLQPTIGWRPFRWLGIGIGPNVEYTLAALSNALPNLVPGSPDGQQTLHGNSWDVGYNVGVQLHITDRLTFGAAYRSKIQHNLSGKLDIEGLGGPLAAENGRSDAGAHFTTPWAATFGLRWQATDRLALNAQAVRQGWSVFDAVYVTSPTVTQTAENYHDTLNGAFGADFAVTPRWTMRGGIQYDPTPTSGDNRDPRVPDGNRWVFALGTSVKATSSLTIDASVNYIDFQNSRISRDAGAYAGTPVATPVDLQGELTASAWVIGLGTRMFF</sequence>
<dbReference type="GO" id="GO:0015483">
    <property type="term" value="F:long-chain fatty acid transporting porin activity"/>
    <property type="evidence" value="ECO:0007669"/>
    <property type="project" value="TreeGrafter"/>
</dbReference>
<accession>A0A5R9J2B2</accession>
<dbReference type="EMBL" id="VCDI01000005">
    <property type="protein sequence ID" value="TLU71764.1"/>
    <property type="molecule type" value="Genomic_DNA"/>
</dbReference>
<dbReference type="Gene3D" id="2.40.160.60">
    <property type="entry name" value="Outer membrane protein transport protein (OMPP1/FadL/TodX)"/>
    <property type="match status" value="1"/>
</dbReference>
<keyword evidence="4" id="KW-0812">Transmembrane</keyword>
<reference evidence="9 10" key="1">
    <citation type="submission" date="2019-05" db="EMBL/GenBank/DDBJ databases">
        <authorList>
            <person name="Pankratov T."/>
            <person name="Grouzdev D."/>
        </authorList>
    </citation>
    <scope>NUCLEOTIDE SEQUENCE [LARGE SCALE GENOMIC DNA]</scope>
    <source>
        <strain evidence="9 10">KEBCLARHB70R</strain>
    </source>
</reference>
<evidence type="ECO:0000256" key="5">
    <source>
        <dbReference type="ARBA" id="ARBA00022729"/>
    </source>
</evidence>
<dbReference type="InterPro" id="IPR005017">
    <property type="entry name" value="OMPP1/FadL/TodX"/>
</dbReference>
<feature type="chain" id="PRO_5024370072" evidence="8">
    <location>
        <begin position="25"/>
        <end position="430"/>
    </location>
</feature>
<dbReference type="RefSeq" id="WP_138326834.1">
    <property type="nucleotide sequence ID" value="NZ_VCDI01000005.1"/>
</dbReference>
<proteinExistence type="inferred from homology"/>
<evidence type="ECO:0000313" key="10">
    <source>
        <dbReference type="Proteomes" id="UP000305654"/>
    </source>
</evidence>
<protein>
    <submittedName>
        <fullName evidence="9">Aromatic hydrocarbon degradation protein</fullName>
    </submittedName>
</protein>
<gene>
    <name evidence="9" type="ORF">FE263_14965</name>
</gene>
<evidence type="ECO:0000256" key="6">
    <source>
        <dbReference type="ARBA" id="ARBA00023136"/>
    </source>
</evidence>
<evidence type="ECO:0000256" key="1">
    <source>
        <dbReference type="ARBA" id="ARBA00004571"/>
    </source>
</evidence>
<dbReference type="GO" id="GO:0009279">
    <property type="term" value="C:cell outer membrane"/>
    <property type="evidence" value="ECO:0007669"/>
    <property type="project" value="UniProtKB-SubCell"/>
</dbReference>
<keyword evidence="7" id="KW-0998">Cell outer membrane</keyword>
<evidence type="ECO:0000256" key="2">
    <source>
        <dbReference type="ARBA" id="ARBA00008163"/>
    </source>
</evidence>
<evidence type="ECO:0000256" key="8">
    <source>
        <dbReference type="SAM" id="SignalP"/>
    </source>
</evidence>
<comment type="similarity">
    <text evidence="2">Belongs to the OmpP1/FadL family.</text>
</comment>